<evidence type="ECO:0000256" key="16">
    <source>
        <dbReference type="ARBA" id="ARBA00023134"/>
    </source>
</evidence>
<dbReference type="GO" id="GO:0005886">
    <property type="term" value="C:plasma membrane"/>
    <property type="evidence" value="ECO:0007669"/>
    <property type="project" value="UniProtKB-SubCell"/>
</dbReference>
<evidence type="ECO:0000256" key="18">
    <source>
        <dbReference type="ARBA" id="ARBA00031311"/>
    </source>
</evidence>
<comment type="function">
    <text evidence="20">Catalyzes the synthesis of cyclic-di-GMP (c-di-GMP) via the condensation of 2 GTP molecules. Cyclic-di-GMP is a second messenger which controls cell surface-associated traits in bacteria. Involved in the regulation of cellulose production.</text>
</comment>
<keyword evidence="12" id="KW-0547">Nucleotide-binding</keyword>
<evidence type="ECO:0000256" key="4">
    <source>
        <dbReference type="ARBA" id="ARBA00005186"/>
    </source>
</evidence>
<dbReference type="CDD" id="cd01949">
    <property type="entry name" value="GGDEF"/>
    <property type="match status" value="1"/>
</dbReference>
<protein>
    <recommendedName>
        <fullName evidence="6">diguanylate cyclase</fullName>
        <ecNumber evidence="6">2.7.7.65</ecNumber>
    </recommendedName>
    <alternativeName>
        <fullName evidence="18">Cellulose synthesis regulatory protein</fullName>
    </alternativeName>
</protein>
<dbReference type="GO" id="GO:0005525">
    <property type="term" value="F:GTP binding"/>
    <property type="evidence" value="ECO:0007669"/>
    <property type="project" value="UniProtKB-KW"/>
</dbReference>
<feature type="domain" description="GGDEF" evidence="22">
    <location>
        <begin position="427"/>
        <end position="562"/>
    </location>
</feature>
<keyword evidence="16" id="KW-0342">GTP-binding</keyword>
<comment type="pathway">
    <text evidence="4">Glycan metabolism; bacterial cellulose biosynthesis.</text>
</comment>
<dbReference type="EMBL" id="LK931336">
    <property type="protein sequence ID" value="CDZ82883.1"/>
    <property type="molecule type" value="Genomic_DNA"/>
</dbReference>
<dbReference type="GO" id="GO:0052621">
    <property type="term" value="F:diguanylate cyclase activity"/>
    <property type="evidence" value="ECO:0007669"/>
    <property type="project" value="UniProtKB-EC"/>
</dbReference>
<comment type="catalytic activity">
    <reaction evidence="19">
        <text>2 GTP = 3',3'-c-di-GMP + 2 diphosphate</text>
        <dbReference type="Rhea" id="RHEA:24898"/>
        <dbReference type="ChEBI" id="CHEBI:33019"/>
        <dbReference type="ChEBI" id="CHEBI:37565"/>
        <dbReference type="ChEBI" id="CHEBI:58805"/>
        <dbReference type="EC" id="2.7.7.65"/>
    </reaction>
</comment>
<dbReference type="SMART" id="SM00267">
    <property type="entry name" value="GGDEF"/>
    <property type="match status" value="1"/>
</dbReference>
<dbReference type="FunFam" id="3.30.70.270:FF:000001">
    <property type="entry name" value="Diguanylate cyclase domain protein"/>
    <property type="match status" value="1"/>
</dbReference>
<dbReference type="PANTHER" id="PTHR45138:SF16">
    <property type="entry name" value="DIGUANYLATE CYCLASE DGCQ-RELATED"/>
    <property type="match status" value="1"/>
</dbReference>
<dbReference type="InterPro" id="IPR033416">
    <property type="entry name" value="CHASE7"/>
</dbReference>
<keyword evidence="11" id="KW-0479">Metal-binding</keyword>
<evidence type="ECO:0000256" key="3">
    <source>
        <dbReference type="ARBA" id="ARBA00004665"/>
    </source>
</evidence>
<evidence type="ECO:0000313" key="23">
    <source>
        <dbReference type="EMBL" id="CDZ82883.1"/>
    </source>
</evidence>
<dbReference type="GO" id="GO:0046872">
    <property type="term" value="F:metal ion binding"/>
    <property type="evidence" value="ECO:0007669"/>
    <property type="project" value="UniProtKB-KW"/>
</dbReference>
<dbReference type="Pfam" id="PF17151">
    <property type="entry name" value="CHASE7"/>
    <property type="match status" value="1"/>
</dbReference>
<dbReference type="InterPro" id="IPR043128">
    <property type="entry name" value="Rev_trsase/Diguanyl_cyclase"/>
</dbReference>
<evidence type="ECO:0000256" key="13">
    <source>
        <dbReference type="ARBA" id="ARBA00022842"/>
    </source>
</evidence>
<keyword evidence="17 21" id="KW-0472">Membrane</keyword>
<keyword evidence="9" id="KW-0808">Transferase</keyword>
<dbReference type="UniPathway" id="UPA00694"/>
<keyword evidence="10 21" id="KW-0812">Transmembrane</keyword>
<comment type="pathway">
    <text evidence="3">Purine metabolism; 3',5'-cyclic di-GMP biosynthesis.</text>
</comment>
<evidence type="ECO:0000256" key="12">
    <source>
        <dbReference type="ARBA" id="ARBA00022741"/>
    </source>
</evidence>
<evidence type="ECO:0000256" key="11">
    <source>
        <dbReference type="ARBA" id="ARBA00022723"/>
    </source>
</evidence>
<name>A0A078LG17_CITKO</name>
<dbReference type="PROSITE" id="PS50887">
    <property type="entry name" value="GGDEF"/>
    <property type="match status" value="1"/>
</dbReference>
<comment type="cofactor">
    <cofactor evidence="1">
        <name>Mg(2+)</name>
        <dbReference type="ChEBI" id="CHEBI:18420"/>
    </cofactor>
</comment>
<dbReference type="InterPro" id="IPR029787">
    <property type="entry name" value="Nucleotide_cyclase"/>
</dbReference>
<dbReference type="AlphaFoldDB" id="A0A078LG17"/>
<evidence type="ECO:0000256" key="6">
    <source>
        <dbReference type="ARBA" id="ARBA00012528"/>
    </source>
</evidence>
<keyword evidence="15 21" id="KW-1133">Transmembrane helix</keyword>
<reference evidence="23" key="1">
    <citation type="submission" date="2014-06" db="EMBL/GenBank/DDBJ databases">
        <authorList>
            <person name="Urmite Genomes Urmite Genomes"/>
        </authorList>
    </citation>
    <scope>NUCLEOTIDE SEQUENCE</scope>
</reference>
<keyword evidence="14" id="KW-0135">Cellulose biosynthesis</keyword>
<keyword evidence="13" id="KW-0460">Magnesium</keyword>
<dbReference type="GO" id="GO:1902201">
    <property type="term" value="P:negative regulation of bacterial-type flagellum-dependent cell motility"/>
    <property type="evidence" value="ECO:0007669"/>
    <property type="project" value="TreeGrafter"/>
</dbReference>
<evidence type="ECO:0000259" key="22">
    <source>
        <dbReference type="PROSITE" id="PS50887"/>
    </source>
</evidence>
<dbReference type="EC" id="2.7.7.65" evidence="6"/>
<organism evidence="23">
    <name type="scientific">Citrobacter koseri</name>
    <name type="common">Citrobacter diversus</name>
    <dbReference type="NCBI Taxonomy" id="545"/>
    <lineage>
        <taxon>Bacteria</taxon>
        <taxon>Pseudomonadati</taxon>
        <taxon>Pseudomonadota</taxon>
        <taxon>Gammaproteobacteria</taxon>
        <taxon>Enterobacterales</taxon>
        <taxon>Enterobacteriaceae</taxon>
        <taxon>Citrobacter</taxon>
    </lineage>
</organism>
<evidence type="ECO:0000256" key="15">
    <source>
        <dbReference type="ARBA" id="ARBA00022989"/>
    </source>
</evidence>
<keyword evidence="8" id="KW-0997">Cell inner membrane</keyword>
<evidence type="ECO:0000256" key="17">
    <source>
        <dbReference type="ARBA" id="ARBA00023136"/>
    </source>
</evidence>
<feature type="transmembrane region" description="Helical" evidence="21">
    <location>
        <begin position="353"/>
        <end position="379"/>
    </location>
</feature>
<sequence length="571" mass="64811">MPHETTPGNWSWLRTLARRFGPGHVVNICFLVVMICSTLLTWREVVVLESAYRASQRNHLENVANVLDRQLQFSVDKLLFLRNGMYEALVTPLDFADLHDAVAQFAQLRGKSFWQLELDRRRTLPLNGVSDAFVNRTTLLTRDNDALANELSAALELGYLLRLAHSSTMLAQRTMYVSRSGFYVSTEPTTNGGDIMSRYYQYVIQPWFSGQSQRQNSARGVRWFSSPVPGGEVQQKVTVSLSLDNERHWYGVLAMDIPVSSMKRFLEDAVEKDSEGEYQLYDYQLRLLATSTPEKRQVNTFDDLELALLANDIEHDTHGGIRMGSRYISWERLDHFDGVLLRVHTLREGVQGAFGSISIALGLLWALFTMMLLISWVVIRKMVSNMFVLQSSLQWQAWHDPLTRLYNRGALFERARVLIQRCHEQRQPFSVIQIDLDHFKSVNDRFGHQAGDRVLSHAAGLISGTIRSHDLAGRVGGEEFCIVLPGTTLVQAAQIAERIRQRVNDKEILIAKGTTLRISASLGVSGAQENGDYDFEQLQSLADRWLYLAKQAGRNQVCVRDDHPAPSPDTR</sequence>
<evidence type="ECO:0000256" key="2">
    <source>
        <dbReference type="ARBA" id="ARBA00004429"/>
    </source>
</evidence>
<comment type="subunit">
    <text evidence="5">Homodimer.</text>
</comment>
<dbReference type="PATRIC" id="fig|545.12.peg.973"/>
<dbReference type="Pfam" id="PF00990">
    <property type="entry name" value="GGDEF"/>
    <property type="match status" value="1"/>
</dbReference>
<keyword evidence="7" id="KW-1003">Cell membrane</keyword>
<dbReference type="InterPro" id="IPR000160">
    <property type="entry name" value="GGDEF_dom"/>
</dbReference>
<accession>A0A078LG17</accession>
<dbReference type="NCBIfam" id="TIGR00254">
    <property type="entry name" value="GGDEF"/>
    <property type="match status" value="1"/>
</dbReference>
<evidence type="ECO:0000256" key="8">
    <source>
        <dbReference type="ARBA" id="ARBA00022519"/>
    </source>
</evidence>
<feature type="transmembrane region" description="Helical" evidence="21">
    <location>
        <begin position="20"/>
        <end position="42"/>
    </location>
</feature>
<dbReference type="NCBIfam" id="NF011955">
    <property type="entry name" value="PRK15426.1"/>
    <property type="match status" value="1"/>
</dbReference>
<evidence type="ECO:0000256" key="21">
    <source>
        <dbReference type="SAM" id="Phobius"/>
    </source>
</evidence>
<evidence type="ECO:0000256" key="1">
    <source>
        <dbReference type="ARBA" id="ARBA00001946"/>
    </source>
</evidence>
<dbReference type="SUPFAM" id="SSF55073">
    <property type="entry name" value="Nucleotide cyclase"/>
    <property type="match status" value="1"/>
</dbReference>
<evidence type="ECO:0000256" key="7">
    <source>
        <dbReference type="ARBA" id="ARBA00022475"/>
    </source>
</evidence>
<dbReference type="InterPro" id="IPR050469">
    <property type="entry name" value="Diguanylate_Cyclase"/>
</dbReference>
<evidence type="ECO:0000256" key="20">
    <source>
        <dbReference type="ARBA" id="ARBA00045634"/>
    </source>
</evidence>
<evidence type="ECO:0000256" key="10">
    <source>
        <dbReference type="ARBA" id="ARBA00022692"/>
    </source>
</evidence>
<dbReference type="Gene3D" id="3.30.70.270">
    <property type="match status" value="1"/>
</dbReference>
<dbReference type="PANTHER" id="PTHR45138">
    <property type="entry name" value="REGULATORY COMPONENTS OF SENSORY TRANSDUCTION SYSTEM"/>
    <property type="match status" value="1"/>
</dbReference>
<dbReference type="UniPathway" id="UPA00599"/>
<dbReference type="GO" id="GO:0043709">
    <property type="term" value="P:cell adhesion involved in single-species biofilm formation"/>
    <property type="evidence" value="ECO:0007669"/>
    <property type="project" value="TreeGrafter"/>
</dbReference>
<dbReference type="GO" id="GO:0030244">
    <property type="term" value="P:cellulose biosynthetic process"/>
    <property type="evidence" value="ECO:0007669"/>
    <property type="project" value="UniProtKB-KW"/>
</dbReference>
<evidence type="ECO:0000256" key="5">
    <source>
        <dbReference type="ARBA" id="ARBA00011738"/>
    </source>
</evidence>
<gene>
    <name evidence="23" type="ORF">BN1086_00977</name>
</gene>
<evidence type="ECO:0000256" key="14">
    <source>
        <dbReference type="ARBA" id="ARBA00022916"/>
    </source>
</evidence>
<evidence type="ECO:0000256" key="9">
    <source>
        <dbReference type="ARBA" id="ARBA00022679"/>
    </source>
</evidence>
<proteinExistence type="predicted"/>
<evidence type="ECO:0000256" key="19">
    <source>
        <dbReference type="ARBA" id="ARBA00034247"/>
    </source>
</evidence>
<comment type="subcellular location">
    <subcellularLocation>
        <location evidence="2">Cell inner membrane</location>
        <topology evidence="2">Multi-pass membrane protein</topology>
    </subcellularLocation>
</comment>